<evidence type="ECO:0000313" key="2">
    <source>
        <dbReference type="EMBL" id="KAK5980396.1"/>
    </source>
</evidence>
<feature type="region of interest" description="Disordered" evidence="1">
    <location>
        <begin position="97"/>
        <end position="122"/>
    </location>
</feature>
<evidence type="ECO:0000313" key="3">
    <source>
        <dbReference type="Proteomes" id="UP001331761"/>
    </source>
</evidence>
<accession>A0AAN8FJY5</accession>
<dbReference type="Proteomes" id="UP001331761">
    <property type="component" value="Unassembled WGS sequence"/>
</dbReference>
<feature type="compositionally biased region" description="Polar residues" evidence="1">
    <location>
        <begin position="101"/>
        <end position="110"/>
    </location>
</feature>
<name>A0AAN8FJY5_TRICO</name>
<feature type="compositionally biased region" description="Basic and acidic residues" evidence="1">
    <location>
        <begin position="112"/>
        <end position="121"/>
    </location>
</feature>
<sequence>MTEENDDLIILEDGASHEKESTENGSTVNEHVKNIVDISAFTEWVNDDVPPKQNVDSTEKKTDPIGEASAIWTPCDEEQAPGEDDDVVVIDECGEGDEFLESTTNPPVENTESDKPSEGKIHATLARKKKRSLKRKVVRFPKEVFDYMGRIEEDGTVRL</sequence>
<comment type="caution">
    <text evidence="2">The sequence shown here is derived from an EMBL/GenBank/DDBJ whole genome shotgun (WGS) entry which is preliminary data.</text>
</comment>
<gene>
    <name evidence="2" type="ORF">GCK32_011213</name>
</gene>
<keyword evidence="3" id="KW-1185">Reference proteome</keyword>
<organism evidence="2 3">
    <name type="scientific">Trichostrongylus colubriformis</name>
    <name type="common">Black scour worm</name>
    <dbReference type="NCBI Taxonomy" id="6319"/>
    <lineage>
        <taxon>Eukaryota</taxon>
        <taxon>Metazoa</taxon>
        <taxon>Ecdysozoa</taxon>
        <taxon>Nematoda</taxon>
        <taxon>Chromadorea</taxon>
        <taxon>Rhabditida</taxon>
        <taxon>Rhabditina</taxon>
        <taxon>Rhabditomorpha</taxon>
        <taxon>Strongyloidea</taxon>
        <taxon>Trichostrongylidae</taxon>
        <taxon>Trichostrongylus</taxon>
    </lineage>
</organism>
<reference evidence="2 3" key="1">
    <citation type="submission" date="2019-10" db="EMBL/GenBank/DDBJ databases">
        <title>Assembly and Annotation for the nematode Trichostrongylus colubriformis.</title>
        <authorList>
            <person name="Martin J."/>
        </authorList>
    </citation>
    <scope>NUCLEOTIDE SEQUENCE [LARGE SCALE GENOMIC DNA]</scope>
    <source>
        <strain evidence="2">G859</strain>
        <tissue evidence="2">Whole worm</tissue>
    </source>
</reference>
<feature type="region of interest" description="Disordered" evidence="1">
    <location>
        <begin position="1"/>
        <end position="29"/>
    </location>
</feature>
<proteinExistence type="predicted"/>
<dbReference type="EMBL" id="WIXE01007467">
    <property type="protein sequence ID" value="KAK5980396.1"/>
    <property type="molecule type" value="Genomic_DNA"/>
</dbReference>
<dbReference type="AlphaFoldDB" id="A0AAN8FJY5"/>
<protein>
    <submittedName>
        <fullName evidence="2">Uncharacterized protein</fullName>
    </submittedName>
</protein>
<feature type="compositionally biased region" description="Acidic residues" evidence="1">
    <location>
        <begin position="1"/>
        <end position="10"/>
    </location>
</feature>
<evidence type="ECO:0000256" key="1">
    <source>
        <dbReference type="SAM" id="MobiDB-lite"/>
    </source>
</evidence>
<feature type="region of interest" description="Disordered" evidence="1">
    <location>
        <begin position="47"/>
        <end position="66"/>
    </location>
</feature>
<feature type="non-terminal residue" evidence="2">
    <location>
        <position position="159"/>
    </location>
</feature>